<dbReference type="AlphaFoldDB" id="A0A1C3E4U4"/>
<comment type="caution">
    <text evidence="1">The sequence shown here is derived from an EMBL/GenBank/DDBJ whole genome shotgun (WGS) entry which is preliminary data.</text>
</comment>
<evidence type="ECO:0000313" key="1">
    <source>
        <dbReference type="EMBL" id="ODA28179.1"/>
    </source>
</evidence>
<accession>A0A1C3E4U4</accession>
<dbReference type="EMBL" id="LYDR01000156">
    <property type="protein sequence ID" value="ODA28179.1"/>
    <property type="molecule type" value="Genomic_DNA"/>
</dbReference>
<name>A0A1C3E4U4_9PLAN</name>
<proteinExistence type="predicted"/>
<reference evidence="1 2" key="1">
    <citation type="submission" date="2016-05" db="EMBL/GenBank/DDBJ databases">
        <title>Genomic and physiological characterization of Planctopirus sp. isolated from fresh water lake.</title>
        <authorList>
            <person name="Subhash Y."/>
            <person name="Ramana C."/>
        </authorList>
    </citation>
    <scope>NUCLEOTIDE SEQUENCE [LARGE SCALE GENOMIC DNA]</scope>
    <source>
        <strain evidence="1 2">JC280</strain>
    </source>
</reference>
<dbReference type="RefSeq" id="WP_068852773.1">
    <property type="nucleotide sequence ID" value="NZ_LYDR01000156.1"/>
</dbReference>
<gene>
    <name evidence="1" type="ORF">A6X21_13480</name>
</gene>
<protein>
    <submittedName>
        <fullName evidence="1">Uncharacterized protein</fullName>
    </submittedName>
</protein>
<sequence length="107" mass="12033">MDINAITGITRLERIVAEYDAWLDLDLFPVSKMRVKVIQRLNDYAAFTNLRRCNRADGQPDGTAGLGDTPDEALKDLLTRFVAEAREALPPDGFVETDFVWSAPEDF</sequence>
<dbReference type="OrthoDB" id="215483at2"/>
<keyword evidence="2" id="KW-1185">Reference proteome</keyword>
<evidence type="ECO:0000313" key="2">
    <source>
        <dbReference type="Proteomes" id="UP000094828"/>
    </source>
</evidence>
<organism evidence="1 2">
    <name type="scientific">Planctopirus hydrillae</name>
    <dbReference type="NCBI Taxonomy" id="1841610"/>
    <lineage>
        <taxon>Bacteria</taxon>
        <taxon>Pseudomonadati</taxon>
        <taxon>Planctomycetota</taxon>
        <taxon>Planctomycetia</taxon>
        <taxon>Planctomycetales</taxon>
        <taxon>Planctomycetaceae</taxon>
        <taxon>Planctopirus</taxon>
    </lineage>
</organism>
<dbReference type="Proteomes" id="UP000094828">
    <property type="component" value="Unassembled WGS sequence"/>
</dbReference>